<name>A0A1N7KB00_9BACL</name>
<organism evidence="11 12">
    <name type="scientific">Alicyclobacillus vulcanalis</name>
    <dbReference type="NCBI Taxonomy" id="252246"/>
    <lineage>
        <taxon>Bacteria</taxon>
        <taxon>Bacillati</taxon>
        <taxon>Bacillota</taxon>
        <taxon>Bacilli</taxon>
        <taxon>Bacillales</taxon>
        <taxon>Alicyclobacillaceae</taxon>
        <taxon>Alicyclobacillus</taxon>
    </lineage>
</organism>
<accession>A0A1N7KB00</accession>
<dbReference type="STRING" id="252246.SAMN05421799_101450"/>
<dbReference type="GO" id="GO:0005737">
    <property type="term" value="C:cytoplasm"/>
    <property type="evidence" value="ECO:0007669"/>
    <property type="project" value="TreeGrafter"/>
</dbReference>
<dbReference type="NCBIfam" id="TIGR01499">
    <property type="entry name" value="folC"/>
    <property type="match status" value="1"/>
</dbReference>
<reference evidence="12" key="1">
    <citation type="submission" date="2017-01" db="EMBL/GenBank/DDBJ databases">
        <authorList>
            <person name="Varghese N."/>
            <person name="Submissions S."/>
        </authorList>
    </citation>
    <scope>NUCLEOTIDE SEQUENCE [LARGE SCALE GENOMIC DNA]</scope>
    <source>
        <strain evidence="12">DSM 16176</strain>
    </source>
</reference>
<dbReference type="EC" id="6.3.2.17" evidence="2"/>
<evidence type="ECO:0000256" key="7">
    <source>
        <dbReference type="ARBA" id="ARBA00022842"/>
    </source>
</evidence>
<evidence type="ECO:0000256" key="5">
    <source>
        <dbReference type="ARBA" id="ARBA00022741"/>
    </source>
</evidence>
<comment type="catalytic activity">
    <reaction evidence="9">
        <text>(6S)-5,6,7,8-tetrahydrofolyl-(gamma-L-Glu)(n) + L-glutamate + ATP = (6S)-5,6,7,8-tetrahydrofolyl-(gamma-L-Glu)(n+1) + ADP + phosphate + H(+)</text>
        <dbReference type="Rhea" id="RHEA:10580"/>
        <dbReference type="Rhea" id="RHEA-COMP:14738"/>
        <dbReference type="Rhea" id="RHEA-COMP:14740"/>
        <dbReference type="ChEBI" id="CHEBI:15378"/>
        <dbReference type="ChEBI" id="CHEBI:29985"/>
        <dbReference type="ChEBI" id="CHEBI:30616"/>
        <dbReference type="ChEBI" id="CHEBI:43474"/>
        <dbReference type="ChEBI" id="CHEBI:141005"/>
        <dbReference type="ChEBI" id="CHEBI:456216"/>
        <dbReference type="EC" id="6.3.2.17"/>
    </reaction>
</comment>
<evidence type="ECO:0000256" key="2">
    <source>
        <dbReference type="ARBA" id="ARBA00013025"/>
    </source>
</evidence>
<dbReference type="InterPro" id="IPR036565">
    <property type="entry name" value="Mur-like_cat_sf"/>
</dbReference>
<sequence>MKSMAEQVTDTIRWIFSSYSRVPRERRQGFDRDVRHPEWTRRLLDALGKPDEQAYNVAVTGSKGKGSHAILTAAMLQQAGVRVGLFTSPHLIDFLERIRLQGLPIPEEDFVRIGQSVREIATQLPVPEDQYIGPVGLVAAIAAAWYRERQAEVVVYELGRGARHDDVNQVVHRGAIIAPIFGEHLDRLGPTWDDVVIAKMGILTGQTSWAAVSAQPPHSRKVMAPFLTAFRAGGGEVLEVGGEVEWSRNVSADGAIVRIQGPGFAVEARVDERLLPYADNLAASAAAAHCVLRDLGRPAQALEVDLRGLALIGRLQRVERRPDVVIDGAIHAESAAYVRRFVEAWRVAEHGRGQVHLVLSLPDDKDAEGVLKELGPLVHTIRFTETTNPSLHFARDLVAVAASLGYAASREADPHRAIQSALAEASPDDLVLLVGTQSFVGDALRHFRVPTGSIWISGGEGGMPC</sequence>
<dbReference type="GO" id="GO:0008841">
    <property type="term" value="F:dihydrofolate synthase activity"/>
    <property type="evidence" value="ECO:0007669"/>
    <property type="project" value="TreeGrafter"/>
</dbReference>
<evidence type="ECO:0000313" key="11">
    <source>
        <dbReference type="EMBL" id="SIS58788.1"/>
    </source>
</evidence>
<dbReference type="PANTHER" id="PTHR11136:SF0">
    <property type="entry name" value="DIHYDROFOLATE SYNTHETASE-RELATED"/>
    <property type="match status" value="1"/>
</dbReference>
<keyword evidence="6" id="KW-0067">ATP-binding</keyword>
<keyword evidence="7" id="KW-0460">Magnesium</keyword>
<evidence type="ECO:0000256" key="4">
    <source>
        <dbReference type="ARBA" id="ARBA00022723"/>
    </source>
</evidence>
<dbReference type="InterPro" id="IPR004101">
    <property type="entry name" value="Mur_ligase_C"/>
</dbReference>
<keyword evidence="5" id="KW-0547">Nucleotide-binding</keyword>
<dbReference type="AlphaFoldDB" id="A0A1N7KB00"/>
<dbReference type="InterPro" id="IPR001645">
    <property type="entry name" value="Folylpolyglutamate_synth"/>
</dbReference>
<dbReference type="RefSeq" id="WP_076344589.1">
    <property type="nucleotide sequence ID" value="NZ_FTOO01000001.1"/>
</dbReference>
<evidence type="ECO:0000259" key="10">
    <source>
        <dbReference type="Pfam" id="PF02875"/>
    </source>
</evidence>
<evidence type="ECO:0000256" key="8">
    <source>
        <dbReference type="ARBA" id="ARBA00030592"/>
    </source>
</evidence>
<dbReference type="EMBL" id="FTOO01000001">
    <property type="protein sequence ID" value="SIS58788.1"/>
    <property type="molecule type" value="Genomic_DNA"/>
</dbReference>
<dbReference type="Gene3D" id="3.90.190.20">
    <property type="entry name" value="Mur ligase, C-terminal domain"/>
    <property type="match status" value="1"/>
</dbReference>
<dbReference type="GO" id="GO:0046872">
    <property type="term" value="F:metal ion binding"/>
    <property type="evidence" value="ECO:0007669"/>
    <property type="project" value="UniProtKB-KW"/>
</dbReference>
<evidence type="ECO:0000256" key="6">
    <source>
        <dbReference type="ARBA" id="ARBA00022840"/>
    </source>
</evidence>
<gene>
    <name evidence="11" type="ORF">SAMN05421799_101450</name>
</gene>
<comment type="similarity">
    <text evidence="1">Belongs to the folylpolyglutamate synthase family.</text>
</comment>
<protein>
    <recommendedName>
        <fullName evidence="2">tetrahydrofolate synthase</fullName>
        <ecNumber evidence="2">6.3.2.17</ecNumber>
    </recommendedName>
    <alternativeName>
        <fullName evidence="8">Tetrahydrofolylpolyglutamate synthase</fullName>
    </alternativeName>
</protein>
<dbReference type="InterPro" id="IPR036615">
    <property type="entry name" value="Mur_ligase_C_dom_sf"/>
</dbReference>
<dbReference type="Gene3D" id="3.40.1190.10">
    <property type="entry name" value="Mur-like, catalytic domain"/>
    <property type="match status" value="1"/>
</dbReference>
<evidence type="ECO:0000256" key="9">
    <source>
        <dbReference type="ARBA" id="ARBA00047493"/>
    </source>
</evidence>
<dbReference type="OrthoDB" id="9809356at2"/>
<keyword evidence="12" id="KW-1185">Reference proteome</keyword>
<evidence type="ECO:0000256" key="3">
    <source>
        <dbReference type="ARBA" id="ARBA00022598"/>
    </source>
</evidence>
<evidence type="ECO:0000313" key="12">
    <source>
        <dbReference type="Proteomes" id="UP000186156"/>
    </source>
</evidence>
<dbReference type="Pfam" id="PF02875">
    <property type="entry name" value="Mur_ligase_C"/>
    <property type="match status" value="1"/>
</dbReference>
<keyword evidence="3" id="KW-0436">Ligase</keyword>
<feature type="domain" description="Mur ligase C-terminal" evidence="10">
    <location>
        <begin position="313"/>
        <end position="435"/>
    </location>
</feature>
<keyword evidence="4" id="KW-0479">Metal-binding</keyword>
<dbReference type="PANTHER" id="PTHR11136">
    <property type="entry name" value="FOLYLPOLYGLUTAMATE SYNTHASE-RELATED"/>
    <property type="match status" value="1"/>
</dbReference>
<dbReference type="SUPFAM" id="SSF53244">
    <property type="entry name" value="MurD-like peptide ligases, peptide-binding domain"/>
    <property type="match status" value="1"/>
</dbReference>
<dbReference type="Proteomes" id="UP000186156">
    <property type="component" value="Unassembled WGS sequence"/>
</dbReference>
<dbReference type="GO" id="GO:0005524">
    <property type="term" value="F:ATP binding"/>
    <property type="evidence" value="ECO:0007669"/>
    <property type="project" value="UniProtKB-KW"/>
</dbReference>
<dbReference type="SUPFAM" id="SSF53623">
    <property type="entry name" value="MurD-like peptide ligases, catalytic domain"/>
    <property type="match status" value="1"/>
</dbReference>
<dbReference type="GO" id="GO:0004326">
    <property type="term" value="F:tetrahydrofolylpolyglutamate synthase activity"/>
    <property type="evidence" value="ECO:0007669"/>
    <property type="project" value="UniProtKB-EC"/>
</dbReference>
<evidence type="ECO:0000256" key="1">
    <source>
        <dbReference type="ARBA" id="ARBA00008276"/>
    </source>
</evidence>
<proteinExistence type="inferred from homology"/>